<dbReference type="InterPro" id="IPR016977">
    <property type="entry name" value="ComGF"/>
</dbReference>
<gene>
    <name evidence="2" type="ORF">J2S06_000433</name>
</gene>
<feature type="transmembrane region" description="Helical" evidence="1">
    <location>
        <begin position="20"/>
        <end position="45"/>
    </location>
</feature>
<dbReference type="NCBIfam" id="NF041002">
    <property type="entry name" value="pilin_ComGF"/>
    <property type="match status" value="1"/>
</dbReference>
<dbReference type="Proteomes" id="UP001225646">
    <property type="component" value="Unassembled WGS sequence"/>
</dbReference>
<protein>
    <submittedName>
        <fullName evidence="2">Competence protein ComGF</fullName>
    </submittedName>
</protein>
<keyword evidence="1" id="KW-1133">Transmembrane helix</keyword>
<reference evidence="2 3" key="1">
    <citation type="submission" date="2023-07" db="EMBL/GenBank/DDBJ databases">
        <title>Genomic Encyclopedia of Type Strains, Phase IV (KMG-IV): sequencing the most valuable type-strain genomes for metagenomic binning, comparative biology and taxonomic classification.</title>
        <authorList>
            <person name="Goeker M."/>
        </authorList>
    </citation>
    <scope>NUCLEOTIDE SEQUENCE [LARGE SCALE GENOMIC DNA]</scope>
    <source>
        <strain evidence="2 3">DSM 19092</strain>
    </source>
</reference>
<organism evidence="2 3">
    <name type="scientific">Aeribacillus alveayuensis</name>
    <dbReference type="NCBI Taxonomy" id="279215"/>
    <lineage>
        <taxon>Bacteria</taxon>
        <taxon>Bacillati</taxon>
        <taxon>Bacillota</taxon>
        <taxon>Bacilli</taxon>
        <taxon>Bacillales</taxon>
        <taxon>Bacillaceae</taxon>
        <taxon>Aeribacillus</taxon>
    </lineage>
</organism>
<comment type="caution">
    <text evidence="2">The sequence shown here is derived from an EMBL/GenBank/DDBJ whole genome shotgun (WGS) entry which is preliminary data.</text>
</comment>
<keyword evidence="1" id="KW-0472">Membrane</keyword>
<dbReference type="EMBL" id="JAUSTR010000001">
    <property type="protein sequence ID" value="MDQ0161363.1"/>
    <property type="molecule type" value="Genomic_DNA"/>
</dbReference>
<evidence type="ECO:0000313" key="3">
    <source>
        <dbReference type="Proteomes" id="UP001225646"/>
    </source>
</evidence>
<keyword evidence="3" id="KW-1185">Reference proteome</keyword>
<evidence type="ECO:0000313" key="2">
    <source>
        <dbReference type="EMBL" id="MDQ0161363.1"/>
    </source>
</evidence>
<keyword evidence="1" id="KW-0812">Transmembrane</keyword>
<proteinExistence type="predicted"/>
<dbReference type="Pfam" id="PF15980">
    <property type="entry name" value="ComGF"/>
    <property type="match status" value="1"/>
</dbReference>
<name>A0ABT9VK68_9BACI</name>
<sequence>MRRTKTKFVAILYRNRGFTFANLLISFSIALLILFSFNVLLSYFLKTSVHSKDLHPYEWKVFLITLQKDLKNANQLQVRSNIITYEDIKGRNIMISQYGNVIRYQVEGQGHIVMLQRVKTSHFQQVQHGVSIEIESLKGSFYDAIIRDYKGLVKREE</sequence>
<dbReference type="RefSeq" id="WP_083979389.1">
    <property type="nucleotide sequence ID" value="NZ_JAUSTR010000001.1"/>
</dbReference>
<accession>A0ABT9VK68</accession>
<evidence type="ECO:0000256" key="1">
    <source>
        <dbReference type="SAM" id="Phobius"/>
    </source>
</evidence>